<evidence type="ECO:0000256" key="4">
    <source>
        <dbReference type="ARBA" id="ARBA00022655"/>
    </source>
</evidence>
<keyword evidence="3 8" id="KW-0436">Ligase</keyword>
<feature type="binding site" evidence="8">
    <location>
        <begin position="210"/>
        <end position="213"/>
    </location>
    <ligand>
        <name>ATP</name>
        <dbReference type="ChEBI" id="CHEBI:30616"/>
    </ligand>
</feature>
<dbReference type="InterPro" id="IPR042176">
    <property type="entry name" value="Pantoate_ligase_C"/>
</dbReference>
<gene>
    <name evidence="8 10" type="primary">panC</name>
    <name evidence="10" type="ORF">H9815_09080</name>
</gene>
<evidence type="ECO:0000256" key="8">
    <source>
        <dbReference type="HAMAP-Rule" id="MF_00158"/>
    </source>
</evidence>
<comment type="catalytic activity">
    <reaction evidence="7 8">
        <text>(R)-pantoate + beta-alanine + ATP = (R)-pantothenate + AMP + diphosphate + H(+)</text>
        <dbReference type="Rhea" id="RHEA:10912"/>
        <dbReference type="ChEBI" id="CHEBI:15378"/>
        <dbReference type="ChEBI" id="CHEBI:15980"/>
        <dbReference type="ChEBI" id="CHEBI:29032"/>
        <dbReference type="ChEBI" id="CHEBI:30616"/>
        <dbReference type="ChEBI" id="CHEBI:33019"/>
        <dbReference type="ChEBI" id="CHEBI:57966"/>
        <dbReference type="ChEBI" id="CHEBI:456215"/>
        <dbReference type="EC" id="6.3.2.1"/>
    </reaction>
</comment>
<dbReference type="HAMAP" id="MF_00158">
    <property type="entry name" value="PanC"/>
    <property type="match status" value="1"/>
</dbReference>
<dbReference type="GO" id="GO:0015940">
    <property type="term" value="P:pantothenate biosynthetic process"/>
    <property type="evidence" value="ECO:0007669"/>
    <property type="project" value="UniProtKB-UniRule"/>
</dbReference>
<feature type="binding site" evidence="8">
    <location>
        <position position="86"/>
    </location>
    <ligand>
        <name>(R)-pantoate</name>
        <dbReference type="ChEBI" id="CHEBI:15980"/>
    </ligand>
</feature>
<comment type="function">
    <text evidence="8">Catalyzes the condensation of pantoate with beta-alanine in an ATP-dependent reaction via a pantoyl-adenylate intermediate.</text>
</comment>
<dbReference type="Gene3D" id="3.40.50.620">
    <property type="entry name" value="HUPs"/>
    <property type="match status" value="1"/>
</dbReference>
<feature type="binding site" evidence="8">
    <location>
        <begin position="55"/>
        <end position="62"/>
    </location>
    <ligand>
        <name>ATP</name>
        <dbReference type="ChEBI" id="CHEBI:30616"/>
    </ligand>
</feature>
<feature type="binding site" evidence="8">
    <location>
        <begin position="173"/>
        <end position="176"/>
    </location>
    <ligand>
        <name>ATP</name>
        <dbReference type="ChEBI" id="CHEBI:30616"/>
    </ligand>
</feature>
<comment type="miscellaneous">
    <text evidence="8">The reaction proceeds by a bi uni uni bi ping pong mechanism.</text>
</comment>
<dbReference type="InterPro" id="IPR003721">
    <property type="entry name" value="Pantoate_ligase"/>
</dbReference>
<dbReference type="PANTHER" id="PTHR21299:SF1">
    <property type="entry name" value="PANTOATE--BETA-ALANINE LIGASE"/>
    <property type="match status" value="1"/>
</dbReference>
<dbReference type="GO" id="GO:0005829">
    <property type="term" value="C:cytosol"/>
    <property type="evidence" value="ECO:0007669"/>
    <property type="project" value="TreeGrafter"/>
</dbReference>
<evidence type="ECO:0000313" key="10">
    <source>
        <dbReference type="EMBL" id="HIZ35918.1"/>
    </source>
</evidence>
<name>A0A9D2J470_9MICO</name>
<dbReference type="Proteomes" id="UP000824037">
    <property type="component" value="Unassembled WGS sequence"/>
</dbReference>
<comment type="similarity">
    <text evidence="2 8">Belongs to the pantothenate synthetase family.</text>
</comment>
<dbReference type="Pfam" id="PF02569">
    <property type="entry name" value="Pantoate_ligase"/>
    <property type="match status" value="1"/>
</dbReference>
<keyword evidence="4 8" id="KW-0566">Pantothenate biosynthesis</keyword>
<dbReference type="PANTHER" id="PTHR21299">
    <property type="entry name" value="CYTIDYLATE KINASE/PANTOATE-BETA-ALANINE LIGASE"/>
    <property type="match status" value="1"/>
</dbReference>
<dbReference type="CDD" id="cd00560">
    <property type="entry name" value="PanC"/>
    <property type="match status" value="1"/>
</dbReference>
<comment type="subunit">
    <text evidence="8">Homodimer.</text>
</comment>
<dbReference type="Gene3D" id="3.30.1300.10">
    <property type="entry name" value="Pantoate-beta-alanine ligase, C-terminal domain"/>
    <property type="match status" value="1"/>
</dbReference>
<keyword evidence="8" id="KW-0963">Cytoplasm</keyword>
<feature type="binding site" evidence="8">
    <location>
        <position position="179"/>
    </location>
    <ligand>
        <name>(R)-pantoate</name>
        <dbReference type="ChEBI" id="CHEBI:15980"/>
    </ligand>
</feature>
<dbReference type="EC" id="6.3.2.1" evidence="8"/>
<evidence type="ECO:0000256" key="9">
    <source>
        <dbReference type="SAM" id="MobiDB-lite"/>
    </source>
</evidence>
<keyword evidence="5 8" id="KW-0547">Nucleotide-binding</keyword>
<feature type="region of interest" description="Disordered" evidence="9">
    <location>
        <begin position="1"/>
        <end position="28"/>
    </location>
</feature>
<dbReference type="AlphaFoldDB" id="A0A9D2J470"/>
<dbReference type="EMBL" id="DXBY01000153">
    <property type="protein sequence ID" value="HIZ35918.1"/>
    <property type="molecule type" value="Genomic_DNA"/>
</dbReference>
<dbReference type="GO" id="GO:0004592">
    <property type="term" value="F:pantoate-beta-alanine ligase activity"/>
    <property type="evidence" value="ECO:0007669"/>
    <property type="project" value="UniProtKB-UniRule"/>
</dbReference>
<evidence type="ECO:0000256" key="1">
    <source>
        <dbReference type="ARBA" id="ARBA00004990"/>
    </source>
</evidence>
<sequence length="344" mass="36327">MSGAPDATSTPEQPPSSTSAGATAEPGRPAVVHTISELRQVRATWHGSTAVVMTMGALHAGHLALVQHAREVAEHVIVTIFVNPLQFGAGEDLSRYPRTLDADLRDLTGEGVDLVFAPAPAEMYPDGEPQVWVRAGTMGEVLEGAARPGHFDGMLTVVNKLLHLTAADVSVFGQKDAQQLALVRRMVADQNLPTRIDAVPIVREADGLALSSRNVYLDDAEREAALVLSRTVAAGAEAAAEGLPADRVRAAARAVMAEADPSLRVQPGRNNDASDGVVPGPEDVNLVTCDYLELVEEGTMEPVAAQRSTGSALLVTAARVGSTRLLDNAIVHWPEEGRPMGEDR</sequence>
<feature type="binding site" evidence="8">
    <location>
        <position position="86"/>
    </location>
    <ligand>
        <name>beta-alanine</name>
        <dbReference type="ChEBI" id="CHEBI:57966"/>
    </ligand>
</feature>
<reference evidence="10" key="2">
    <citation type="submission" date="2021-04" db="EMBL/GenBank/DDBJ databases">
        <authorList>
            <person name="Gilroy R."/>
        </authorList>
    </citation>
    <scope>NUCLEOTIDE SEQUENCE</scope>
    <source>
        <strain evidence="10">ChiGjej4B4-7305</strain>
    </source>
</reference>
<evidence type="ECO:0000256" key="2">
    <source>
        <dbReference type="ARBA" id="ARBA00009256"/>
    </source>
</evidence>
<feature type="binding site" evidence="8">
    <location>
        <position position="202"/>
    </location>
    <ligand>
        <name>ATP</name>
        <dbReference type="ChEBI" id="CHEBI:30616"/>
    </ligand>
</feature>
<comment type="subcellular location">
    <subcellularLocation>
        <location evidence="8">Cytoplasm</location>
    </subcellularLocation>
</comment>
<dbReference type="NCBIfam" id="TIGR00018">
    <property type="entry name" value="panC"/>
    <property type="match status" value="1"/>
</dbReference>
<dbReference type="InterPro" id="IPR014729">
    <property type="entry name" value="Rossmann-like_a/b/a_fold"/>
</dbReference>
<evidence type="ECO:0000256" key="3">
    <source>
        <dbReference type="ARBA" id="ARBA00022598"/>
    </source>
</evidence>
<comment type="pathway">
    <text evidence="1 8">Cofactor biosynthesis; (R)-pantothenate biosynthesis; (R)-pantothenate from (R)-pantoate and beta-alanine: step 1/1.</text>
</comment>
<proteinExistence type="inferred from homology"/>
<protein>
    <recommendedName>
        <fullName evidence="8">Pantothenate synthetase</fullName>
        <shortName evidence="8">PS</shortName>
        <ecNumber evidence="8">6.3.2.1</ecNumber>
    </recommendedName>
    <alternativeName>
        <fullName evidence="8">Pantoate--beta-alanine ligase</fullName>
    </alternativeName>
    <alternativeName>
        <fullName evidence="8">Pantoate-activating enzyme</fullName>
    </alternativeName>
</protein>
<comment type="caution">
    <text evidence="10">The sequence shown here is derived from an EMBL/GenBank/DDBJ whole genome shotgun (WGS) entry which is preliminary data.</text>
</comment>
<feature type="compositionally biased region" description="Low complexity" evidence="9">
    <location>
        <begin position="8"/>
        <end position="19"/>
    </location>
</feature>
<dbReference type="InterPro" id="IPR004821">
    <property type="entry name" value="Cyt_trans-like"/>
</dbReference>
<dbReference type="SUPFAM" id="SSF52374">
    <property type="entry name" value="Nucleotidylyl transferase"/>
    <property type="match status" value="1"/>
</dbReference>
<reference evidence="10" key="1">
    <citation type="journal article" date="2021" name="PeerJ">
        <title>Extensive microbial diversity within the chicken gut microbiome revealed by metagenomics and culture.</title>
        <authorList>
            <person name="Gilroy R."/>
            <person name="Ravi A."/>
            <person name="Getino M."/>
            <person name="Pursley I."/>
            <person name="Horton D.L."/>
            <person name="Alikhan N.F."/>
            <person name="Baker D."/>
            <person name="Gharbi K."/>
            <person name="Hall N."/>
            <person name="Watson M."/>
            <person name="Adriaenssens E.M."/>
            <person name="Foster-Nyarko E."/>
            <person name="Jarju S."/>
            <person name="Secka A."/>
            <person name="Antonio M."/>
            <person name="Oren A."/>
            <person name="Chaudhuri R.R."/>
            <person name="La Ragione R."/>
            <person name="Hildebrand F."/>
            <person name="Pallen M.J."/>
        </authorList>
    </citation>
    <scope>NUCLEOTIDE SEQUENCE</scope>
    <source>
        <strain evidence="10">ChiGjej4B4-7305</strain>
    </source>
</reference>
<evidence type="ECO:0000256" key="6">
    <source>
        <dbReference type="ARBA" id="ARBA00022840"/>
    </source>
</evidence>
<dbReference type="GO" id="GO:0005524">
    <property type="term" value="F:ATP binding"/>
    <property type="evidence" value="ECO:0007669"/>
    <property type="project" value="UniProtKB-KW"/>
</dbReference>
<keyword evidence="6 8" id="KW-0067">ATP-binding</keyword>
<dbReference type="NCBIfam" id="TIGR00125">
    <property type="entry name" value="cyt_tran_rel"/>
    <property type="match status" value="1"/>
</dbReference>
<evidence type="ECO:0000256" key="7">
    <source>
        <dbReference type="ARBA" id="ARBA00048258"/>
    </source>
</evidence>
<feature type="active site" description="Proton donor" evidence="8">
    <location>
        <position position="62"/>
    </location>
</feature>
<organism evidence="10 11">
    <name type="scientific">Candidatus Ruania gallistercoris</name>
    <dbReference type="NCBI Taxonomy" id="2838746"/>
    <lineage>
        <taxon>Bacteria</taxon>
        <taxon>Bacillati</taxon>
        <taxon>Actinomycetota</taxon>
        <taxon>Actinomycetes</taxon>
        <taxon>Micrococcales</taxon>
        <taxon>Ruaniaceae</taxon>
        <taxon>Ruania</taxon>
    </lineage>
</organism>
<evidence type="ECO:0000313" key="11">
    <source>
        <dbReference type="Proteomes" id="UP000824037"/>
    </source>
</evidence>
<accession>A0A9D2J470</accession>
<evidence type="ECO:0000256" key="5">
    <source>
        <dbReference type="ARBA" id="ARBA00022741"/>
    </source>
</evidence>